<dbReference type="EMBL" id="JXTB01000024">
    <property type="protein sequence ID" value="PON75307.1"/>
    <property type="molecule type" value="Genomic_DNA"/>
</dbReference>
<sequence length="139" mass="15600">MSELHATQMEAHATSSVKFDTKENLVQSAPPYIDETLIAAEALSIRRGHKTGVSRVLRGEMNVSSSTPQFPSHHIPRSSTQENEQLRSELQDIRSKLQDTRRQLDELRVLVLRTIPAARPSSSSNQLDQDDGDEHLDDD</sequence>
<evidence type="ECO:0000256" key="1">
    <source>
        <dbReference type="SAM" id="MobiDB-lite"/>
    </source>
</evidence>
<evidence type="ECO:0000313" key="3">
    <source>
        <dbReference type="Proteomes" id="UP000237105"/>
    </source>
</evidence>
<feature type="compositionally biased region" description="Acidic residues" evidence="1">
    <location>
        <begin position="128"/>
        <end position="139"/>
    </location>
</feature>
<dbReference type="Proteomes" id="UP000237105">
    <property type="component" value="Unassembled WGS sequence"/>
</dbReference>
<protein>
    <submittedName>
        <fullName evidence="2">Uncharacterized protein</fullName>
    </submittedName>
</protein>
<reference evidence="3" key="1">
    <citation type="submission" date="2016-06" db="EMBL/GenBank/DDBJ databases">
        <title>Parallel loss of symbiosis genes in relatives of nitrogen-fixing non-legume Parasponia.</title>
        <authorList>
            <person name="Van Velzen R."/>
            <person name="Holmer R."/>
            <person name="Bu F."/>
            <person name="Rutten L."/>
            <person name="Van Zeijl A."/>
            <person name="Liu W."/>
            <person name="Santuari L."/>
            <person name="Cao Q."/>
            <person name="Sharma T."/>
            <person name="Shen D."/>
            <person name="Roswanjaya Y."/>
            <person name="Wardhani T."/>
            <person name="Kalhor M.S."/>
            <person name="Jansen J."/>
            <person name="Van den Hoogen J."/>
            <person name="Gungor B."/>
            <person name="Hartog M."/>
            <person name="Hontelez J."/>
            <person name="Verver J."/>
            <person name="Yang W.-C."/>
            <person name="Schijlen E."/>
            <person name="Repin R."/>
            <person name="Schilthuizen M."/>
            <person name="Schranz E."/>
            <person name="Heidstra R."/>
            <person name="Miyata K."/>
            <person name="Fedorova E."/>
            <person name="Kohlen W."/>
            <person name="Bisseling T."/>
            <person name="Smit S."/>
            <person name="Geurts R."/>
        </authorList>
    </citation>
    <scope>NUCLEOTIDE SEQUENCE [LARGE SCALE GENOMIC DNA]</scope>
    <source>
        <strain evidence="3">cv. WU1-14</strain>
    </source>
</reference>
<feature type="region of interest" description="Disordered" evidence="1">
    <location>
        <begin position="114"/>
        <end position="139"/>
    </location>
</feature>
<comment type="caution">
    <text evidence="2">The sequence shown here is derived from an EMBL/GenBank/DDBJ whole genome shotgun (WGS) entry which is preliminary data.</text>
</comment>
<accession>A0A2P5DPU3</accession>
<dbReference type="AlphaFoldDB" id="A0A2P5DPU3"/>
<feature type="region of interest" description="Disordered" evidence="1">
    <location>
        <begin position="60"/>
        <end position="89"/>
    </location>
</feature>
<keyword evidence="3" id="KW-1185">Reference proteome</keyword>
<gene>
    <name evidence="2" type="ORF">PanWU01x14_042740</name>
</gene>
<organism evidence="2 3">
    <name type="scientific">Parasponia andersonii</name>
    <name type="common">Sponia andersonii</name>
    <dbReference type="NCBI Taxonomy" id="3476"/>
    <lineage>
        <taxon>Eukaryota</taxon>
        <taxon>Viridiplantae</taxon>
        <taxon>Streptophyta</taxon>
        <taxon>Embryophyta</taxon>
        <taxon>Tracheophyta</taxon>
        <taxon>Spermatophyta</taxon>
        <taxon>Magnoliopsida</taxon>
        <taxon>eudicotyledons</taxon>
        <taxon>Gunneridae</taxon>
        <taxon>Pentapetalae</taxon>
        <taxon>rosids</taxon>
        <taxon>fabids</taxon>
        <taxon>Rosales</taxon>
        <taxon>Cannabaceae</taxon>
        <taxon>Parasponia</taxon>
    </lineage>
</organism>
<name>A0A2P5DPU3_PARAD</name>
<evidence type="ECO:0000313" key="2">
    <source>
        <dbReference type="EMBL" id="PON75307.1"/>
    </source>
</evidence>
<proteinExistence type="predicted"/>